<evidence type="ECO:0000256" key="1">
    <source>
        <dbReference type="PROSITE-ProRule" id="PRU00339"/>
    </source>
</evidence>
<keyword evidence="1" id="KW-0802">TPR repeat</keyword>
<evidence type="ECO:0000313" key="3">
    <source>
        <dbReference type="EMBL" id="AUM15024.1"/>
    </source>
</evidence>
<reference evidence="4" key="1">
    <citation type="submission" date="2017-08" db="EMBL/GenBank/DDBJ databases">
        <title>Direct submision.</title>
        <authorList>
            <person name="Kim S.-J."/>
            <person name="Rhee S.-K."/>
        </authorList>
    </citation>
    <scope>NUCLEOTIDE SEQUENCE [LARGE SCALE GENOMIC DNA]</scope>
    <source>
        <strain evidence="4">GI5</strain>
    </source>
</reference>
<evidence type="ECO:0000256" key="2">
    <source>
        <dbReference type="SAM" id="SignalP"/>
    </source>
</evidence>
<proteinExistence type="predicted"/>
<feature type="chain" id="PRO_5014959951" evidence="2">
    <location>
        <begin position="18"/>
        <end position="211"/>
    </location>
</feature>
<dbReference type="Gene3D" id="1.25.40.10">
    <property type="entry name" value="Tetratricopeptide repeat domain"/>
    <property type="match status" value="1"/>
</dbReference>
<feature type="repeat" description="TPR" evidence="1">
    <location>
        <begin position="153"/>
        <end position="186"/>
    </location>
</feature>
<dbReference type="Proteomes" id="UP000235116">
    <property type="component" value="Chromosome"/>
</dbReference>
<keyword evidence="4" id="KW-1185">Reference proteome</keyword>
<dbReference type="SUPFAM" id="SSF48452">
    <property type="entry name" value="TPR-like"/>
    <property type="match status" value="1"/>
</dbReference>
<evidence type="ECO:0000313" key="4">
    <source>
        <dbReference type="Proteomes" id="UP000235116"/>
    </source>
</evidence>
<name>A0A2K9LVU4_9GAMM</name>
<protein>
    <submittedName>
        <fullName evidence="3">Uncharacterized protein</fullName>
    </submittedName>
</protein>
<keyword evidence="2" id="KW-0732">Signal</keyword>
<organism evidence="3 4">
    <name type="scientific">Ketobacter alkanivorans</name>
    <dbReference type="NCBI Taxonomy" id="1917421"/>
    <lineage>
        <taxon>Bacteria</taxon>
        <taxon>Pseudomonadati</taxon>
        <taxon>Pseudomonadota</taxon>
        <taxon>Gammaproteobacteria</taxon>
        <taxon>Pseudomonadales</taxon>
        <taxon>Ketobacteraceae</taxon>
        <taxon>Ketobacter</taxon>
    </lineage>
</organism>
<accession>A0A2K9LVU4</accession>
<dbReference type="Pfam" id="PF13181">
    <property type="entry name" value="TPR_8"/>
    <property type="match status" value="1"/>
</dbReference>
<dbReference type="InterPro" id="IPR011990">
    <property type="entry name" value="TPR-like_helical_dom_sf"/>
</dbReference>
<feature type="signal peptide" evidence="2">
    <location>
        <begin position="1"/>
        <end position="17"/>
    </location>
</feature>
<dbReference type="EMBL" id="CP022684">
    <property type="protein sequence ID" value="AUM15024.1"/>
    <property type="molecule type" value="Genomic_DNA"/>
</dbReference>
<dbReference type="PROSITE" id="PS50005">
    <property type="entry name" value="TPR"/>
    <property type="match status" value="1"/>
</dbReference>
<dbReference type="KEGG" id="kak:Kalk_18575"/>
<dbReference type="AlphaFoldDB" id="A0A2K9LVU4"/>
<dbReference type="InterPro" id="IPR019734">
    <property type="entry name" value="TPR_rpt"/>
</dbReference>
<sequence>MFRLCLMLLVVSANSWALPSYDQQLLILQENWAHVNYEMPEKEQEKAFESLAAEAERFVQAHPNRPEPLIWKGIIVSTWAGARGGLGALGLVKEARSLFEKSIDLDPNALSGSAYTSLGSLYYQVPGWPIAFGDDKKARELLEHAVKIDPNGIDSNYFYADYWLEEGDYSKAKVYFEKAMQADPRATRPIADRGRRNEILAKLDAVEKKLH</sequence>
<gene>
    <name evidence="3" type="ORF">Kalk_18575</name>
</gene>